<feature type="region of interest" description="Disordered" evidence="1">
    <location>
        <begin position="1"/>
        <end position="128"/>
    </location>
</feature>
<sequence length="474" mass="52812">MRAPDFSGTSRWQNIENAGTSSGGDIWSSLPASNVHPSSSRDEPGLRKPNPSTSSYRPTPTRFSNEDRTTRSAIQARPPPSSSLPPRSSPGDVRSWNTRPPPSTPVRPAAIPTSTSLSSPSTDLQPISSSHRAYKKLDEMEMLGTLSRSGGNGDGEGDGLLDRDIQEKFLLWIEDKLEAFYIRFPSFKSDDPINRILYPRSEQDQAIEKDGKESLGVILLHLRKLREGVLASRRMDSFAVKVYELSSVLSIRAGNHPQLISSLSVLVPGIYLKSTASKPADENLETQVKALSISSKAKSPRNESTDNRAYYTSLLLIYHIAHRDSSVDFWTDYFKLTRPSGKKPNRRSPFVQADHPDIRLALEVYRAITQPLPLTYYRILRSDLKPDQKIVIGFALPKMRERTWGMMRSGWAMGMKVDFAGSLLGNEIALSADAFKVEDEWDDHLKNGSTGRPRADDLIKSLGGRIDGNKVLFR</sequence>
<dbReference type="AlphaFoldDB" id="A0A8K0JM84"/>
<keyword evidence="3" id="KW-1185">Reference proteome</keyword>
<organism evidence="2 3">
    <name type="scientific">Filobasidium floriforme</name>
    <dbReference type="NCBI Taxonomy" id="5210"/>
    <lineage>
        <taxon>Eukaryota</taxon>
        <taxon>Fungi</taxon>
        <taxon>Dikarya</taxon>
        <taxon>Basidiomycota</taxon>
        <taxon>Agaricomycotina</taxon>
        <taxon>Tremellomycetes</taxon>
        <taxon>Filobasidiales</taxon>
        <taxon>Filobasidiaceae</taxon>
        <taxon>Filobasidium</taxon>
    </lineage>
</organism>
<comment type="caution">
    <text evidence="2">The sequence shown here is derived from an EMBL/GenBank/DDBJ whole genome shotgun (WGS) entry which is preliminary data.</text>
</comment>
<reference evidence="2" key="1">
    <citation type="submission" date="2020-04" db="EMBL/GenBank/DDBJ databases">
        <title>Analysis of mating type loci in Filobasidium floriforme.</title>
        <authorList>
            <person name="Nowrousian M."/>
        </authorList>
    </citation>
    <scope>NUCLEOTIDE SEQUENCE</scope>
    <source>
        <strain evidence="2">CBS 6242</strain>
    </source>
</reference>
<dbReference type="PANTHER" id="PTHR39398">
    <property type="entry name" value="YALI0F14311P"/>
    <property type="match status" value="1"/>
</dbReference>
<accession>A0A8K0JM84</accession>
<proteinExistence type="predicted"/>
<protein>
    <submittedName>
        <fullName evidence="2">Uncharacterized protein</fullName>
    </submittedName>
</protein>
<feature type="compositionally biased region" description="Low complexity" evidence="1">
    <location>
        <begin position="112"/>
        <end position="122"/>
    </location>
</feature>
<dbReference type="PANTHER" id="PTHR39398:SF1">
    <property type="entry name" value="CSN8_PSMD8_EIF3K DOMAIN-CONTAINING PROTEIN"/>
    <property type="match status" value="1"/>
</dbReference>
<name>A0A8K0JM84_9TREE</name>
<feature type="compositionally biased region" description="Polar residues" evidence="1">
    <location>
        <begin position="50"/>
        <end position="63"/>
    </location>
</feature>
<dbReference type="EMBL" id="JABELV010000062">
    <property type="protein sequence ID" value="KAG7539688.1"/>
    <property type="molecule type" value="Genomic_DNA"/>
</dbReference>
<gene>
    <name evidence="2" type="ORF">FFLO_03405</name>
</gene>
<evidence type="ECO:0000313" key="3">
    <source>
        <dbReference type="Proteomes" id="UP000812966"/>
    </source>
</evidence>
<evidence type="ECO:0000313" key="2">
    <source>
        <dbReference type="EMBL" id="KAG7539688.1"/>
    </source>
</evidence>
<feature type="compositionally biased region" description="Polar residues" evidence="1">
    <location>
        <begin position="7"/>
        <end position="20"/>
    </location>
</feature>
<evidence type="ECO:0000256" key="1">
    <source>
        <dbReference type="SAM" id="MobiDB-lite"/>
    </source>
</evidence>
<dbReference type="Proteomes" id="UP000812966">
    <property type="component" value="Unassembled WGS sequence"/>
</dbReference>